<dbReference type="InParanoid" id="J4HYR1"/>
<keyword evidence="10" id="KW-1185">Reference proteome</keyword>
<feature type="domain" description="SEC7" evidence="8">
    <location>
        <begin position="912"/>
        <end position="1101"/>
    </location>
</feature>
<dbReference type="PROSITE" id="PS50190">
    <property type="entry name" value="SEC7"/>
    <property type="match status" value="1"/>
</dbReference>
<feature type="compositionally biased region" description="Low complexity" evidence="6">
    <location>
        <begin position="820"/>
        <end position="829"/>
    </location>
</feature>
<dbReference type="GO" id="GO:0015031">
    <property type="term" value="P:protein transport"/>
    <property type="evidence" value="ECO:0007669"/>
    <property type="project" value="UniProtKB-KW"/>
</dbReference>
<dbReference type="SMART" id="SM00222">
    <property type="entry name" value="Sec7"/>
    <property type="match status" value="1"/>
</dbReference>
<dbReference type="InterPro" id="IPR016024">
    <property type="entry name" value="ARM-type_fold"/>
</dbReference>
<dbReference type="PANTHER" id="PTHR10663:SF375">
    <property type="entry name" value="LD29171P"/>
    <property type="match status" value="1"/>
</dbReference>
<dbReference type="Pfam" id="PF20252">
    <property type="entry name" value="BIG2_C"/>
    <property type="match status" value="1"/>
</dbReference>
<sequence>MDRKRRSRVGASRGLITALSLLSLVALPGHDCLQLSAPSRRSTLTMDVDAADVAVATPLPLSPPPDQYHYPNIPTYPPDLQDPVDEIHDQFSNVELAEYKGLREQDRVDGDLPPRSSGETLPEQDTLAASTSRTPERLPPLPVPKSDTRGNEMEEAQRESGTVDHPQHNPSAPPANPPELVLPPPRRESLPAPPTRSGTPGLDGPHPGDRHPNGRIPARDRAASPPSRPGSAASHRRSLTISKGRTVSVVLISSALETIAASKDAKRSAPLRESVKRALEMVKSGQGGDRPREIFEPLRLACETRNEKLMIASLDCISKLISYSFFVEAGSETNSLPSPPPSPALTARNSLSNGSHTSLPTVSLVDVVVHTITSCHAETTPESVSLQIVKALLALVLSPTILVHQSSLLKAVRTVYNIFLLSTDPVNQTVAQGGLTQMVNHVFTRCNLDYPPISRSESSMTLNSVDDHASSYASRNQQYPTAPSPRHPTTVLPRDFQPNGRASSLADTEDSASTLVNGKAPGSRRSYDDAPSMSERADSMDERSDRRPSVSVSEFSHQAPEPSETAASETLHEEEINHLGRHLTANDLFIKDAFLVFRALCKLTMKPLNPESERDLKSHAMRSKLLSLHLVLTILNTHMPIFISPSAIIYSSSSHEATSFVQAVNQYLCLCLSRNAVSPVPQVFEISVEIFWRVISGLRTKLKKEVEVLLHEIFIPILEMKTSSLKQKVVILNMLQRLCQDPQVLVEIYLNYDCDSEAVDNIYEHLMNIISKIGTTTVTHISQRGNDPISPGPNSSHRAPHHTSVPPSLSTTALGGPNASESPSSVSSEQQLRRQGLECLVAVLKSLVAWGTANTSVDSGPDTSTRSQIGEDIRRENATPESSIEKTFPPFPPLSADPTRQPTPDVADDPTKFESAKQKKTTLLEGIKKFNFKPKRGIQFFLETGFIPSNSPKDIARFLLDTDGLSKAMIGEYLGEGDEENITTMHAFVDMMEFRNLAFVDALRTFLQAFRLPGEAQKIDRFMLKFAERYIAGNSQTPFANADTAYVLAYSIILLNTDAHNPQVKRRMSLQDFIKNNRGINDNADLPEELLTSIYDEILSNEIRMKDEIENAPTIVAPGAGLAGALANVGRDLQKEAYVMQSNNMTNKTEALFKTLMRSQRKGSKSNDQFFSASHFVHVKPMFEVAWIPFLAGLSAPLQDMDDLEIVELCLDGFKNAIRIVCFFDMELERNAFVTTLAKFTFLNNLGEMKTKNMEAIKALLDVAVTEGNHLRGSWREVLTCSFQTQGEKAEEACRHSRVRKPPTEELANESRSTHITVAADMVFSLSHYLSGNAIVDFVRALCDVSWEEIQSSGLSQHPRLFSLQKLVEISYYNMSRIRLEWSNLWDILGEHFNQVCCHNNPHVGFFALDALRQLAMRFLEKEELPHFKFQKDFLRPFEYTMAHNSNPDIRDMVLQCLQQMIQARVGNMRSGWRTMFGVFSAASKATTERIVNSAFELVTRLNKEHFTAIVRQGAFADLTVCITDFCKVNKYQKISLLAIAMLRGIIPIMLNSPDCGLTTTTDQNVDDPMIKFWFPVLFGFYDVIMNGEDLEVRRLALDSLFTTLKTYGKTFPVDFWDTVCQELLFPIFAVLKSSQDLSRFSTQEDMSVWLSTTMIQALRNLIDLYTFYFDTLERFLDGLLDLLCVCICQENDTLARIGTSCLQQLLENNVKKLSSARWERVATTFVKLFRTTTPHQLFDESLRVEIDGNSDIPDSAESNGQAIVPAPLSPNGEQPQADTKVSLNDRRRIFRQIIVKCVLQLLLIETTNDLLRNDEVYNTIPPEHLLRLMGVLDHSYQFARMFNDDKELRTGLWKVGFMKHLPNLLKQESSSASTLVHVLLRMYYDSRPEHQAARPQVADRLMPLGLGVLGDFNKLRLDTQAKNIAAWTPVVAEILQGFVRFDDKAFGRYMPAVYPLATNLLSREMSPDVREGLREYFMRVGYIQGIMDRT</sequence>
<feature type="region of interest" description="Disordered" evidence="6">
    <location>
        <begin position="459"/>
        <end position="570"/>
    </location>
</feature>
<dbReference type="InterPro" id="IPR015403">
    <property type="entry name" value="Mon2/Sec7/BIG1-like_HDS"/>
</dbReference>
<dbReference type="Pfam" id="PF12783">
    <property type="entry name" value="Sec7-like_HUS"/>
    <property type="match status" value="1"/>
</dbReference>
<evidence type="ECO:0000256" key="3">
    <source>
        <dbReference type="ARBA" id="ARBA00022927"/>
    </source>
</evidence>
<keyword evidence="1" id="KW-0813">Transport</keyword>
<evidence type="ECO:0000256" key="7">
    <source>
        <dbReference type="SAM" id="SignalP"/>
    </source>
</evidence>
<reference evidence="9 10" key="1">
    <citation type="journal article" date="2012" name="Appl. Environ. Microbiol.">
        <title>Short-read sequencing for genomic analysis of the brown rot fungus Fibroporia radiculosa.</title>
        <authorList>
            <person name="Tang J.D."/>
            <person name="Perkins A.D."/>
            <person name="Sonstegard T.S."/>
            <person name="Schroeder S.G."/>
            <person name="Burgess S.C."/>
            <person name="Diehl S.V."/>
        </authorList>
    </citation>
    <scope>NUCLEOTIDE SEQUENCE [LARGE SCALE GENOMIC DNA]</scope>
    <source>
        <strain evidence="9 10">TFFH 294</strain>
    </source>
</reference>
<dbReference type="EMBL" id="HE797140">
    <property type="protein sequence ID" value="CCM04042.1"/>
    <property type="molecule type" value="Genomic_DNA"/>
</dbReference>
<protein>
    <recommendedName>
        <fullName evidence="8">SEC7 domain-containing protein</fullName>
    </recommendedName>
</protein>
<dbReference type="Pfam" id="PF09324">
    <property type="entry name" value="Sec7-like_HDS"/>
    <property type="match status" value="1"/>
</dbReference>
<organism evidence="9 10">
    <name type="scientific">Fibroporia radiculosa</name>
    <dbReference type="NCBI Taxonomy" id="599839"/>
    <lineage>
        <taxon>Eukaryota</taxon>
        <taxon>Fungi</taxon>
        <taxon>Dikarya</taxon>
        <taxon>Basidiomycota</taxon>
        <taxon>Agaricomycotina</taxon>
        <taxon>Agaricomycetes</taxon>
        <taxon>Polyporales</taxon>
        <taxon>Fibroporiaceae</taxon>
        <taxon>Fibroporia</taxon>
    </lineage>
</organism>
<dbReference type="FunCoup" id="J4HYR1">
    <property type="interactions" value="435"/>
</dbReference>
<feature type="chain" id="PRO_5003779371" description="SEC7 domain-containing protein" evidence="7">
    <location>
        <begin position="33"/>
        <end position="1991"/>
    </location>
</feature>
<dbReference type="InterPro" id="IPR023394">
    <property type="entry name" value="Sec7_C_sf"/>
</dbReference>
<feature type="region of interest" description="Disordered" evidence="6">
    <location>
        <begin position="854"/>
        <end position="914"/>
    </location>
</feature>
<accession>J4HYR1</accession>
<evidence type="ECO:0000256" key="6">
    <source>
        <dbReference type="SAM" id="MobiDB-lite"/>
    </source>
</evidence>
<feature type="compositionally biased region" description="Basic and acidic residues" evidence="6">
    <location>
        <begin position="869"/>
        <end position="878"/>
    </location>
</feature>
<dbReference type="STRING" id="599839.J4HYR1"/>
<keyword evidence="3" id="KW-0653">Protein transport</keyword>
<dbReference type="CDD" id="cd00171">
    <property type="entry name" value="Sec7"/>
    <property type="match status" value="1"/>
</dbReference>
<feature type="region of interest" description="Disordered" evidence="6">
    <location>
        <begin position="781"/>
        <end position="831"/>
    </location>
</feature>
<gene>
    <name evidence="9" type="ORF">FIBRA_06200</name>
</gene>
<feature type="region of interest" description="Disordered" evidence="6">
    <location>
        <begin position="1750"/>
        <end position="1780"/>
    </location>
</feature>
<evidence type="ECO:0000256" key="4">
    <source>
        <dbReference type="ARBA" id="ARBA00023136"/>
    </source>
</evidence>
<feature type="compositionally biased region" description="Basic and acidic residues" evidence="6">
    <location>
        <begin position="98"/>
        <end position="112"/>
    </location>
</feature>
<keyword evidence="7" id="KW-0732">Signal</keyword>
<feature type="region of interest" description="Disordered" evidence="6">
    <location>
        <begin position="98"/>
        <end position="239"/>
    </location>
</feature>
<feature type="compositionally biased region" description="Polar residues" evidence="6">
    <location>
        <begin position="471"/>
        <end position="481"/>
    </location>
</feature>
<evidence type="ECO:0000256" key="1">
    <source>
        <dbReference type="ARBA" id="ARBA00022448"/>
    </source>
</evidence>
<feature type="compositionally biased region" description="Low complexity" evidence="6">
    <location>
        <begin position="223"/>
        <end position="233"/>
    </location>
</feature>
<dbReference type="GO" id="GO:0030663">
    <property type="term" value="C:COPI-coated vesicle membrane"/>
    <property type="evidence" value="ECO:0007669"/>
    <property type="project" value="UniProtKB-SubCell"/>
</dbReference>
<evidence type="ECO:0000256" key="5">
    <source>
        <dbReference type="ARBA" id="ARBA00060451"/>
    </source>
</evidence>
<dbReference type="SUPFAM" id="SSF48371">
    <property type="entry name" value="ARM repeat"/>
    <property type="match status" value="2"/>
</dbReference>
<evidence type="ECO:0000313" key="9">
    <source>
        <dbReference type="EMBL" id="CCM04042.1"/>
    </source>
</evidence>
<feature type="compositionally biased region" description="Polar residues" evidence="6">
    <location>
        <begin position="854"/>
        <end position="868"/>
    </location>
</feature>
<dbReference type="GO" id="GO:0032012">
    <property type="term" value="P:regulation of ARF protein signal transduction"/>
    <property type="evidence" value="ECO:0007669"/>
    <property type="project" value="InterPro"/>
</dbReference>
<dbReference type="RefSeq" id="XP_012183325.1">
    <property type="nucleotide sequence ID" value="XM_012327935.1"/>
</dbReference>
<feature type="signal peptide" evidence="7">
    <location>
        <begin position="1"/>
        <end position="32"/>
    </location>
</feature>
<dbReference type="HOGENOM" id="CLU_000691_1_1_1"/>
<dbReference type="FunFam" id="1.10.220.20:FF:000002">
    <property type="entry name" value="Brefeldin A-inhibited guanine nucleotide-exchange protein 1"/>
    <property type="match status" value="1"/>
</dbReference>
<dbReference type="GO" id="GO:0005085">
    <property type="term" value="F:guanyl-nucleotide exchange factor activity"/>
    <property type="evidence" value="ECO:0007669"/>
    <property type="project" value="InterPro"/>
</dbReference>
<proteinExistence type="predicted"/>
<dbReference type="InterPro" id="IPR032629">
    <property type="entry name" value="DCB_dom"/>
</dbReference>
<dbReference type="Proteomes" id="UP000006352">
    <property type="component" value="Unassembled WGS sequence"/>
</dbReference>
<dbReference type="InterPro" id="IPR035999">
    <property type="entry name" value="Sec7_dom_sf"/>
</dbReference>
<keyword evidence="4" id="KW-0472">Membrane</keyword>
<dbReference type="Gene3D" id="1.10.1000.11">
    <property type="entry name" value="Arf Nucleotide-binding Site Opener,domain 2"/>
    <property type="match status" value="1"/>
</dbReference>
<comment type="subcellular location">
    <subcellularLocation>
        <location evidence="5">Cytoplasmic vesicle</location>
        <location evidence="5">COPI-coated vesicle membrane</location>
    </subcellularLocation>
</comment>
<dbReference type="SUPFAM" id="SSF48425">
    <property type="entry name" value="Sec7 domain"/>
    <property type="match status" value="1"/>
</dbReference>
<dbReference type="PANTHER" id="PTHR10663">
    <property type="entry name" value="GUANYL-NUCLEOTIDE EXCHANGE FACTOR"/>
    <property type="match status" value="1"/>
</dbReference>
<feature type="compositionally biased region" description="Basic and acidic residues" evidence="6">
    <location>
        <begin position="535"/>
        <end position="548"/>
    </location>
</feature>
<name>J4HYR1_9APHY</name>
<feature type="compositionally biased region" description="Pro residues" evidence="6">
    <location>
        <begin position="171"/>
        <end position="184"/>
    </location>
</feature>
<dbReference type="InterPro" id="IPR000904">
    <property type="entry name" value="Sec7_dom"/>
</dbReference>
<dbReference type="GeneID" id="24098953"/>
<evidence type="ECO:0000256" key="2">
    <source>
        <dbReference type="ARBA" id="ARBA00022490"/>
    </source>
</evidence>
<dbReference type="InterPro" id="IPR046455">
    <property type="entry name" value="Sec7/BIG1-like_C"/>
</dbReference>
<evidence type="ECO:0000313" key="10">
    <source>
        <dbReference type="Proteomes" id="UP000006352"/>
    </source>
</evidence>
<dbReference type="FunFam" id="1.10.1000.11:FF:000003">
    <property type="entry name" value="Brefeldin A-inhibited guanine nucleotide-exchange protein 1"/>
    <property type="match status" value="1"/>
</dbReference>
<dbReference type="Pfam" id="PF16213">
    <property type="entry name" value="DCB"/>
    <property type="match status" value="1"/>
</dbReference>
<evidence type="ECO:0000259" key="8">
    <source>
        <dbReference type="PROSITE" id="PS50190"/>
    </source>
</evidence>
<feature type="region of interest" description="Disordered" evidence="6">
    <location>
        <begin position="333"/>
        <end position="355"/>
    </location>
</feature>
<dbReference type="OrthoDB" id="18431at2759"/>
<dbReference type="Pfam" id="PF01369">
    <property type="entry name" value="Sec7"/>
    <property type="match status" value="1"/>
</dbReference>
<keyword evidence="2" id="KW-0963">Cytoplasm</keyword>
<dbReference type="InterPro" id="IPR032691">
    <property type="entry name" value="Mon2/Sec7/BIG1-like_HUS"/>
</dbReference>
<dbReference type="Gene3D" id="1.10.220.20">
    <property type="match status" value="1"/>
</dbReference>
<feature type="compositionally biased region" description="Basic and acidic residues" evidence="6">
    <location>
        <begin position="146"/>
        <end position="167"/>
    </location>
</feature>
<feature type="compositionally biased region" description="Basic and acidic residues" evidence="6">
    <location>
        <begin position="206"/>
        <end position="222"/>
    </location>
</feature>
<feature type="compositionally biased region" description="Polar residues" evidence="6">
    <location>
        <begin position="500"/>
        <end position="516"/>
    </location>
</feature>